<dbReference type="PANTHER" id="PTHR47203:SF1">
    <property type="entry name" value="HYPOTHETICAL BASE EXCISION DNA REPAIR PROTEIN (EUROFUNG)"/>
    <property type="match status" value="1"/>
</dbReference>
<evidence type="ECO:0000313" key="3">
    <source>
        <dbReference type="Proteomes" id="UP000308528"/>
    </source>
</evidence>
<name>A0A4S4NP14_9BACT</name>
<organism evidence="2 3">
    <name type="scientific">Neolewinella litorea</name>
    <dbReference type="NCBI Taxonomy" id="2562452"/>
    <lineage>
        <taxon>Bacteria</taxon>
        <taxon>Pseudomonadati</taxon>
        <taxon>Bacteroidota</taxon>
        <taxon>Saprospiria</taxon>
        <taxon>Saprospirales</taxon>
        <taxon>Lewinellaceae</taxon>
        <taxon>Neolewinella</taxon>
    </lineage>
</organism>
<dbReference type="CDD" id="cd00056">
    <property type="entry name" value="ENDO3c"/>
    <property type="match status" value="1"/>
</dbReference>
<comment type="caution">
    <text evidence="2">The sequence shown here is derived from an EMBL/GenBank/DDBJ whole genome shotgun (WGS) entry which is preliminary data.</text>
</comment>
<dbReference type="PIRSF" id="PIRSF001435">
    <property type="entry name" value="Nth"/>
    <property type="match status" value="1"/>
</dbReference>
<dbReference type="PANTHER" id="PTHR47203">
    <property type="match status" value="1"/>
</dbReference>
<dbReference type="InterPro" id="IPR023170">
    <property type="entry name" value="HhH_base_excis_C"/>
</dbReference>
<dbReference type="SUPFAM" id="SSF48150">
    <property type="entry name" value="DNA-glycosylase"/>
    <property type="match status" value="1"/>
</dbReference>
<dbReference type="Gene3D" id="1.10.1670.10">
    <property type="entry name" value="Helix-hairpin-Helix base-excision DNA repair enzymes (C-terminal)"/>
    <property type="match status" value="1"/>
</dbReference>
<dbReference type="InterPro" id="IPR003265">
    <property type="entry name" value="HhH-GPD_domain"/>
</dbReference>
<keyword evidence="3" id="KW-1185">Reference proteome</keyword>
<dbReference type="Gene3D" id="1.10.340.30">
    <property type="entry name" value="Hypothetical protein, domain 2"/>
    <property type="match status" value="1"/>
</dbReference>
<evidence type="ECO:0000313" key="2">
    <source>
        <dbReference type="EMBL" id="THH41764.1"/>
    </source>
</evidence>
<sequence length="226" mass="25292">MTIQERALRIDELLCAEYGAPFVPFSFRDPLSELVSALLSHRTKNAVTRAAFLQLTDTFPTWEQVVAAPTGAVEAAISAVTYPEVKAPRIQEALRRVQEGNEGALNLDFLAGWPVREARDWLEAIPGVGAKTSAAVLNFSRLRRPALVVDTHHQRVAQRVGIVPAKASIDKASKILQEYLPAEWDGQRVYDSHQGYMRHGQRVCHWRDPDCGRCVVRHLCDFPRKG</sequence>
<feature type="domain" description="HhH-GPD" evidence="1">
    <location>
        <begin position="39"/>
        <end position="202"/>
    </location>
</feature>
<proteinExistence type="predicted"/>
<dbReference type="InterPro" id="IPR011257">
    <property type="entry name" value="DNA_glycosylase"/>
</dbReference>
<accession>A0A4S4NP14</accession>
<dbReference type="OrthoDB" id="9800977at2"/>
<reference evidence="2 3" key="1">
    <citation type="submission" date="2019-04" db="EMBL/GenBank/DDBJ databases">
        <title>Lewinella litorea sp. nov., isolated from a marine sand.</title>
        <authorList>
            <person name="Yoon J.-H."/>
        </authorList>
    </citation>
    <scope>NUCLEOTIDE SEQUENCE [LARGE SCALE GENOMIC DNA]</scope>
    <source>
        <strain evidence="2 3">HSMS-39</strain>
    </source>
</reference>
<dbReference type="Proteomes" id="UP000308528">
    <property type="component" value="Unassembled WGS sequence"/>
</dbReference>
<dbReference type="AlphaFoldDB" id="A0A4S4NP14"/>
<dbReference type="SMART" id="SM00478">
    <property type="entry name" value="ENDO3c"/>
    <property type="match status" value="1"/>
</dbReference>
<protein>
    <submittedName>
        <fullName evidence="2">Fe-S cluster assembly protein HesB</fullName>
    </submittedName>
</protein>
<dbReference type="RefSeq" id="WP_136456607.1">
    <property type="nucleotide sequence ID" value="NZ_SRSF01000001.1"/>
</dbReference>
<gene>
    <name evidence="2" type="ORF">E4021_04020</name>
</gene>
<evidence type="ECO:0000259" key="1">
    <source>
        <dbReference type="SMART" id="SM00478"/>
    </source>
</evidence>
<dbReference type="EMBL" id="SRSF01000001">
    <property type="protein sequence ID" value="THH41764.1"/>
    <property type="molecule type" value="Genomic_DNA"/>
</dbReference>
<dbReference type="Pfam" id="PF00730">
    <property type="entry name" value="HhH-GPD"/>
    <property type="match status" value="1"/>
</dbReference>
<dbReference type="GO" id="GO:0003824">
    <property type="term" value="F:catalytic activity"/>
    <property type="evidence" value="ECO:0007669"/>
    <property type="project" value="InterPro"/>
</dbReference>
<dbReference type="GO" id="GO:0006284">
    <property type="term" value="P:base-excision repair"/>
    <property type="evidence" value="ECO:0007669"/>
    <property type="project" value="InterPro"/>
</dbReference>